<proteinExistence type="predicted"/>
<evidence type="ECO:0000256" key="1">
    <source>
        <dbReference type="SAM" id="MobiDB-lite"/>
    </source>
</evidence>
<feature type="region of interest" description="Disordered" evidence="1">
    <location>
        <begin position="114"/>
        <end position="136"/>
    </location>
</feature>
<organism evidence="2">
    <name type="scientific">Pseudomonas phage HRDY3</name>
    <dbReference type="NCBI Taxonomy" id="3236930"/>
    <lineage>
        <taxon>Viruses</taxon>
    </lineage>
</organism>
<protein>
    <submittedName>
        <fullName evidence="2">Uncharacterized protein</fullName>
    </submittedName>
</protein>
<accession>A0AB39CEH0</accession>
<name>A0AB39CEH0_9VIRU</name>
<evidence type="ECO:0000313" key="2">
    <source>
        <dbReference type="EMBL" id="XDJ15308.1"/>
    </source>
</evidence>
<dbReference type="EMBL" id="PQ015379">
    <property type="protein sequence ID" value="XDJ15308.1"/>
    <property type="molecule type" value="Genomic_DNA"/>
</dbReference>
<sequence length="136" mass="15331">MQTLISQLPQIKALITGRQNRVKSLLADPVFGLKVFRDTARSYVRLEIQQFCFVRHSITIRADGSGFTITAPGEKAPDPLHGPDDFRVLHRALYELGYTDTPPTPEQQLAKLFSTARKQKPNRKGASLSRSKKRRA</sequence>
<reference evidence="2" key="1">
    <citation type="submission" date="2024-07" db="EMBL/GenBank/DDBJ databases">
        <authorList>
            <person name="Bringhurst R.M."/>
            <person name="Homer T.E."/>
        </authorList>
    </citation>
    <scope>NUCLEOTIDE SEQUENCE</scope>
</reference>